<organism evidence="2 3">
    <name type="scientific">Prochlorococcus marinus (strain MIT 9211)</name>
    <dbReference type="NCBI Taxonomy" id="93059"/>
    <lineage>
        <taxon>Bacteria</taxon>
        <taxon>Bacillati</taxon>
        <taxon>Cyanobacteriota</taxon>
        <taxon>Cyanophyceae</taxon>
        <taxon>Synechococcales</taxon>
        <taxon>Prochlorococcaceae</taxon>
        <taxon>Prochlorococcus</taxon>
    </lineage>
</organism>
<dbReference type="RefSeq" id="WP_012194785.1">
    <property type="nucleotide sequence ID" value="NC_009976.1"/>
</dbReference>
<evidence type="ECO:0000313" key="2">
    <source>
        <dbReference type="EMBL" id="ABX08160.1"/>
    </source>
</evidence>
<evidence type="ECO:0000256" key="1">
    <source>
        <dbReference type="SAM" id="MobiDB-lite"/>
    </source>
</evidence>
<protein>
    <submittedName>
        <fullName evidence="2">Uncharacterized protein</fullName>
    </submittedName>
</protein>
<dbReference type="eggNOG" id="ENOG503441W">
    <property type="taxonomic scope" value="Bacteria"/>
</dbReference>
<reference evidence="2 3" key="1">
    <citation type="journal article" date="2007" name="PLoS Genet.">
        <title>Patterns and implications of gene gain and loss in the evolution of Prochlorococcus.</title>
        <authorList>
            <person name="Kettler G.C."/>
            <person name="Martiny A.C."/>
            <person name="Huang K."/>
            <person name="Zucker J."/>
            <person name="Coleman M.L."/>
            <person name="Rodrigue S."/>
            <person name="Chen F."/>
            <person name="Lapidus A."/>
            <person name="Ferriera S."/>
            <person name="Johnson J."/>
            <person name="Steglich C."/>
            <person name="Church G.M."/>
            <person name="Richardson P."/>
            <person name="Chisholm S.W."/>
        </authorList>
    </citation>
    <scope>NUCLEOTIDE SEQUENCE [LARGE SCALE GENOMIC DNA]</scope>
    <source>
        <strain evidence="3">MIT 9211</strain>
    </source>
</reference>
<dbReference type="STRING" id="93059.P9211_02291"/>
<dbReference type="KEGG" id="pmj:P9211_02291"/>
<name>A9BDH4_PROM4</name>
<proteinExistence type="predicted"/>
<accession>A9BDH4</accession>
<keyword evidence="3" id="KW-1185">Reference proteome</keyword>
<dbReference type="AlphaFoldDB" id="A9BDH4"/>
<feature type="region of interest" description="Disordered" evidence="1">
    <location>
        <begin position="58"/>
        <end position="81"/>
    </location>
</feature>
<dbReference type="EMBL" id="CP000878">
    <property type="protein sequence ID" value="ABX08160.1"/>
    <property type="molecule type" value="Genomic_DNA"/>
</dbReference>
<dbReference type="OrthoDB" id="541423at2"/>
<sequence length="104" mass="11604">MSSSENLLKATLNRLTVRIGSKIVNAAAELAVIAQEGPERLKEEWQILKDEIITEANRLDTDSNGKDVSQESDAKDKEPNSTKAKIDLIRVKVSELTRELEDKI</sequence>
<dbReference type="Proteomes" id="UP000000788">
    <property type="component" value="Chromosome"/>
</dbReference>
<dbReference type="HOGENOM" id="CLU_177006_0_0_3"/>
<gene>
    <name evidence="2" type="ordered locus">P9211_02291</name>
</gene>
<evidence type="ECO:0000313" key="3">
    <source>
        <dbReference type="Proteomes" id="UP000000788"/>
    </source>
</evidence>